<feature type="domain" description="T-SNARE coiled-coil homology" evidence="9">
    <location>
        <begin position="260"/>
        <end position="322"/>
    </location>
</feature>
<dbReference type="GO" id="GO:0006887">
    <property type="term" value="P:exocytosis"/>
    <property type="evidence" value="ECO:0007669"/>
    <property type="project" value="TreeGrafter"/>
</dbReference>
<evidence type="ECO:0000256" key="1">
    <source>
        <dbReference type="ARBA" id="ARBA00004211"/>
    </source>
</evidence>
<dbReference type="GO" id="GO:0005484">
    <property type="term" value="F:SNAP receptor activity"/>
    <property type="evidence" value="ECO:0007669"/>
    <property type="project" value="TreeGrafter"/>
</dbReference>
<feature type="compositionally biased region" description="Low complexity" evidence="7">
    <location>
        <begin position="64"/>
        <end position="76"/>
    </location>
</feature>
<gene>
    <name evidence="10" type="ORF">AMS68_001972</name>
</gene>
<dbReference type="Pfam" id="PF05739">
    <property type="entry name" value="SNARE"/>
    <property type="match status" value="1"/>
</dbReference>
<dbReference type="InterPro" id="IPR000727">
    <property type="entry name" value="T_SNARE_dom"/>
</dbReference>
<dbReference type="Proteomes" id="UP000503462">
    <property type="component" value="Chromosome 1"/>
</dbReference>
<evidence type="ECO:0000256" key="7">
    <source>
        <dbReference type="SAM" id="MobiDB-lite"/>
    </source>
</evidence>
<organism evidence="10 11">
    <name type="scientific">Peltaster fructicola</name>
    <dbReference type="NCBI Taxonomy" id="286661"/>
    <lineage>
        <taxon>Eukaryota</taxon>
        <taxon>Fungi</taxon>
        <taxon>Dikarya</taxon>
        <taxon>Ascomycota</taxon>
        <taxon>Pezizomycotina</taxon>
        <taxon>Dothideomycetes</taxon>
        <taxon>Dothideomycetes incertae sedis</taxon>
        <taxon>Peltaster</taxon>
    </lineage>
</organism>
<dbReference type="InterPro" id="IPR045242">
    <property type="entry name" value="Syntaxin"/>
</dbReference>
<dbReference type="Pfam" id="PF00804">
    <property type="entry name" value="Syntaxin"/>
    <property type="match status" value="1"/>
</dbReference>
<dbReference type="SUPFAM" id="SSF47661">
    <property type="entry name" value="t-snare proteins"/>
    <property type="match status" value="1"/>
</dbReference>
<dbReference type="AlphaFoldDB" id="A0A6H0XP99"/>
<evidence type="ECO:0000256" key="4">
    <source>
        <dbReference type="ARBA" id="ARBA00022989"/>
    </source>
</evidence>
<feature type="transmembrane region" description="Helical" evidence="8">
    <location>
        <begin position="334"/>
        <end position="357"/>
    </location>
</feature>
<feature type="region of interest" description="Disordered" evidence="7">
    <location>
        <begin position="1"/>
        <end position="42"/>
    </location>
</feature>
<evidence type="ECO:0000256" key="3">
    <source>
        <dbReference type="ARBA" id="ARBA00022692"/>
    </source>
</evidence>
<evidence type="ECO:0000256" key="5">
    <source>
        <dbReference type="ARBA" id="ARBA00023136"/>
    </source>
</evidence>
<evidence type="ECO:0000256" key="2">
    <source>
        <dbReference type="ARBA" id="ARBA00009063"/>
    </source>
</evidence>
<protein>
    <recommendedName>
        <fullName evidence="9">t-SNARE coiled-coil homology domain-containing protein</fullName>
    </recommendedName>
</protein>
<dbReference type="Gene3D" id="1.20.5.110">
    <property type="match status" value="1"/>
</dbReference>
<keyword evidence="3 8" id="KW-0812">Transmembrane</keyword>
<comment type="subcellular location">
    <subcellularLocation>
        <location evidence="1">Membrane</location>
        <topology evidence="1">Single-pass type IV membrane protein</topology>
    </subcellularLocation>
</comment>
<evidence type="ECO:0000259" key="9">
    <source>
        <dbReference type="PROSITE" id="PS50192"/>
    </source>
</evidence>
<reference evidence="10 11" key="1">
    <citation type="journal article" date="2016" name="Sci. Rep.">
        <title>Peltaster fructicola genome reveals evolution from an invasive phytopathogen to an ectophytic parasite.</title>
        <authorList>
            <person name="Xu C."/>
            <person name="Chen H."/>
            <person name="Gleason M.L."/>
            <person name="Xu J.R."/>
            <person name="Liu H."/>
            <person name="Zhang R."/>
            <person name="Sun G."/>
        </authorList>
    </citation>
    <scope>NUCLEOTIDE SEQUENCE [LARGE SCALE GENOMIC DNA]</scope>
    <source>
        <strain evidence="10 11">LNHT1506</strain>
    </source>
</reference>
<keyword evidence="4 8" id="KW-1133">Transmembrane helix</keyword>
<dbReference type="SMART" id="SM00503">
    <property type="entry name" value="SynN"/>
    <property type="match status" value="1"/>
</dbReference>
<comment type="similarity">
    <text evidence="2">Belongs to the syntaxin family.</text>
</comment>
<dbReference type="PROSITE" id="PS50192">
    <property type="entry name" value="T_SNARE"/>
    <property type="match status" value="1"/>
</dbReference>
<dbReference type="GO" id="GO:0031201">
    <property type="term" value="C:SNARE complex"/>
    <property type="evidence" value="ECO:0007669"/>
    <property type="project" value="TreeGrafter"/>
</dbReference>
<feature type="compositionally biased region" description="Polar residues" evidence="7">
    <location>
        <begin position="1"/>
        <end position="38"/>
    </location>
</feature>
<proteinExistence type="inferred from homology"/>
<feature type="coiled-coil region" evidence="6">
    <location>
        <begin position="189"/>
        <end position="216"/>
    </location>
</feature>
<dbReference type="GO" id="GO:0012505">
    <property type="term" value="C:endomembrane system"/>
    <property type="evidence" value="ECO:0007669"/>
    <property type="project" value="TreeGrafter"/>
</dbReference>
<dbReference type="PANTHER" id="PTHR19957">
    <property type="entry name" value="SYNTAXIN"/>
    <property type="match status" value="1"/>
</dbReference>
<evidence type="ECO:0000313" key="11">
    <source>
        <dbReference type="Proteomes" id="UP000503462"/>
    </source>
</evidence>
<dbReference type="OrthoDB" id="10255013at2759"/>
<dbReference type="GO" id="GO:0005886">
    <property type="term" value="C:plasma membrane"/>
    <property type="evidence" value="ECO:0007669"/>
    <property type="project" value="TreeGrafter"/>
</dbReference>
<dbReference type="EMBL" id="CP051139">
    <property type="protein sequence ID" value="QIW96454.1"/>
    <property type="molecule type" value="Genomic_DNA"/>
</dbReference>
<evidence type="ECO:0000256" key="8">
    <source>
        <dbReference type="SAM" id="Phobius"/>
    </source>
</evidence>
<dbReference type="PANTHER" id="PTHR19957:SF307">
    <property type="entry name" value="PROTEIN SSO1-RELATED"/>
    <property type="match status" value="1"/>
</dbReference>
<dbReference type="GO" id="GO:0048278">
    <property type="term" value="P:vesicle docking"/>
    <property type="evidence" value="ECO:0007669"/>
    <property type="project" value="TreeGrafter"/>
</dbReference>
<keyword evidence="11" id="KW-1185">Reference proteome</keyword>
<keyword evidence="5 8" id="KW-0472">Membrane</keyword>
<dbReference type="GO" id="GO:0006886">
    <property type="term" value="P:intracellular protein transport"/>
    <property type="evidence" value="ECO:0007669"/>
    <property type="project" value="TreeGrafter"/>
</dbReference>
<accession>A0A6H0XP99</accession>
<keyword evidence="6" id="KW-0175">Coiled coil</keyword>
<dbReference type="InterPro" id="IPR006011">
    <property type="entry name" value="Syntaxin_N"/>
</dbReference>
<dbReference type="CDD" id="cd15849">
    <property type="entry name" value="SNARE_Sso1"/>
    <property type="match status" value="1"/>
</dbReference>
<dbReference type="GO" id="GO:0000149">
    <property type="term" value="F:SNARE binding"/>
    <property type="evidence" value="ECO:0007669"/>
    <property type="project" value="TreeGrafter"/>
</dbReference>
<evidence type="ECO:0000313" key="10">
    <source>
        <dbReference type="EMBL" id="QIW96454.1"/>
    </source>
</evidence>
<evidence type="ECO:0000256" key="6">
    <source>
        <dbReference type="SAM" id="Coils"/>
    </source>
</evidence>
<feature type="region of interest" description="Disordered" evidence="7">
    <location>
        <begin position="60"/>
        <end position="87"/>
    </location>
</feature>
<sequence length="365" mass="40082">MSSNYNQYGGYSGNPYESTAQSNPYGGNAYSSNTTTTAGYGSSNPYGGGYNTGAYGQTGQGVSAPAQQSYGAQQQQHGYDGAVDPTGQASRTEYVQAGASVLSDKDFLSQVEGIKKSIRELTTNVDNIATLHQQSLNSTDARGSGPLESLVTDTQVKNTLIKDQIKKLEVDAARSRGNQIKDTQVRQLKTSFQNQLQLYRQEEAKYEQRYREQIARQYRIVNPEATEAEVQEASQADWGNEGVFQTALKSNRTAAANTVLGAVRARHNDIQQIEKTMMELNRLMEDLATAVVLQDAPVQQIEQHTHNVQQDTEAGNKQLDKGIRSARNARKMKWICFWICVAIVIILALILGLYFGLPHAAGRGN</sequence>
<dbReference type="InterPro" id="IPR010989">
    <property type="entry name" value="SNARE"/>
</dbReference>
<dbReference type="Gene3D" id="1.20.58.70">
    <property type="match status" value="1"/>
</dbReference>
<name>A0A6H0XP99_9PEZI</name>
<dbReference type="GO" id="GO:0006906">
    <property type="term" value="P:vesicle fusion"/>
    <property type="evidence" value="ECO:0007669"/>
    <property type="project" value="TreeGrafter"/>
</dbReference>